<proteinExistence type="predicted"/>
<dbReference type="EMBL" id="JARK01001658">
    <property type="protein sequence ID" value="EYB84137.1"/>
    <property type="molecule type" value="Genomic_DNA"/>
</dbReference>
<name>A0A016S1D1_9BILA</name>
<evidence type="ECO:0000313" key="2">
    <source>
        <dbReference type="Proteomes" id="UP000024635"/>
    </source>
</evidence>
<protein>
    <submittedName>
        <fullName evidence="1">Uncharacterized protein</fullName>
    </submittedName>
</protein>
<accession>A0A016S1D1</accession>
<gene>
    <name evidence="1" type="primary">Acey_s0322.g2436</name>
    <name evidence="1" type="ORF">Y032_0322g2436</name>
</gene>
<keyword evidence="2" id="KW-1185">Reference proteome</keyword>
<reference evidence="2" key="1">
    <citation type="journal article" date="2015" name="Nat. Genet.">
        <title>The genome and transcriptome of the zoonotic hookworm Ancylostoma ceylanicum identify infection-specific gene families.</title>
        <authorList>
            <person name="Schwarz E.M."/>
            <person name="Hu Y."/>
            <person name="Antoshechkin I."/>
            <person name="Miller M.M."/>
            <person name="Sternberg P.W."/>
            <person name="Aroian R.V."/>
        </authorList>
    </citation>
    <scope>NUCLEOTIDE SEQUENCE</scope>
    <source>
        <strain evidence="2">HY135</strain>
    </source>
</reference>
<sequence>MLHSRSTERPSPNAPFYVYLGQEVNMMNDLAPELGRRKRSAWGACKSIEDVVKKTQNTRLVPTSSTPRFSLL</sequence>
<evidence type="ECO:0000313" key="1">
    <source>
        <dbReference type="EMBL" id="EYB84137.1"/>
    </source>
</evidence>
<dbReference type="OrthoDB" id="410104at2759"/>
<organism evidence="1 2">
    <name type="scientific">Ancylostoma ceylanicum</name>
    <dbReference type="NCBI Taxonomy" id="53326"/>
    <lineage>
        <taxon>Eukaryota</taxon>
        <taxon>Metazoa</taxon>
        <taxon>Ecdysozoa</taxon>
        <taxon>Nematoda</taxon>
        <taxon>Chromadorea</taxon>
        <taxon>Rhabditida</taxon>
        <taxon>Rhabditina</taxon>
        <taxon>Rhabditomorpha</taxon>
        <taxon>Strongyloidea</taxon>
        <taxon>Ancylostomatidae</taxon>
        <taxon>Ancylostomatinae</taxon>
        <taxon>Ancylostoma</taxon>
    </lineage>
</organism>
<comment type="caution">
    <text evidence="1">The sequence shown here is derived from an EMBL/GenBank/DDBJ whole genome shotgun (WGS) entry which is preliminary data.</text>
</comment>
<dbReference type="AlphaFoldDB" id="A0A016S1D1"/>
<dbReference type="Proteomes" id="UP000024635">
    <property type="component" value="Unassembled WGS sequence"/>
</dbReference>